<sequence length="32" mass="3695">YDVDRNKWLQSRGIIASESMAEDLEKIAEKAK</sequence>
<evidence type="ECO:0000313" key="2">
    <source>
        <dbReference type="Proteomes" id="UP000246800"/>
    </source>
</evidence>
<dbReference type="EMBL" id="QEIT01000755">
    <property type="protein sequence ID" value="PWZ67180.1"/>
    <property type="molecule type" value="Genomic_DNA"/>
</dbReference>
<gene>
    <name evidence="1" type="ORF">DD902_16015</name>
</gene>
<proteinExistence type="predicted"/>
<comment type="caution">
    <text evidence="1">The sequence shown here is derived from an EMBL/GenBank/DDBJ whole genome shotgun (WGS) entry which is preliminary data.</text>
</comment>
<dbReference type="Proteomes" id="UP000246800">
    <property type="component" value="Unassembled WGS sequence"/>
</dbReference>
<dbReference type="AlphaFoldDB" id="A0A317YMU8"/>
<evidence type="ECO:0000313" key="1">
    <source>
        <dbReference type="EMBL" id="PWZ67180.1"/>
    </source>
</evidence>
<protein>
    <submittedName>
        <fullName evidence="1">ABC transporter substrate-binding protein</fullName>
    </submittedName>
</protein>
<reference evidence="1 2" key="1">
    <citation type="journal article" date="2018" name="Vet. Microbiol.">
        <title>Clonal diversity and geographic distribution of methicillin-resistant Staphylococcus pseudintermedius from Australian animals: Discovery of novel sequence types.</title>
        <authorList>
            <person name="Worthing K.A."/>
            <person name="Abraham S."/>
            <person name="Coombs G.W."/>
            <person name="Pang S."/>
            <person name="Saputra S."/>
            <person name="Jordan D."/>
            <person name="Trott D.J."/>
            <person name="Norris J.M."/>
        </authorList>
    </citation>
    <scope>NUCLEOTIDE SEQUENCE [LARGE SCALE GENOMIC DNA]</scope>
    <source>
        <strain evidence="1 2">ST525 1</strain>
    </source>
</reference>
<organism evidence="1 2">
    <name type="scientific">Staphylococcus pseudintermedius</name>
    <dbReference type="NCBI Taxonomy" id="283734"/>
    <lineage>
        <taxon>Bacteria</taxon>
        <taxon>Bacillati</taxon>
        <taxon>Bacillota</taxon>
        <taxon>Bacilli</taxon>
        <taxon>Bacillales</taxon>
        <taxon>Staphylococcaceae</taxon>
        <taxon>Staphylococcus</taxon>
        <taxon>Staphylococcus intermedius group</taxon>
    </lineage>
</organism>
<name>A0A317YMU8_STAPS</name>
<feature type="non-terminal residue" evidence="1">
    <location>
        <position position="1"/>
    </location>
</feature>
<accession>A0A317YMU8</accession>